<dbReference type="InterPro" id="IPR038731">
    <property type="entry name" value="RgtA/B/C-like"/>
</dbReference>
<evidence type="ECO:0000256" key="2">
    <source>
        <dbReference type="ARBA" id="ARBA00022475"/>
    </source>
</evidence>
<evidence type="ECO:0000259" key="9">
    <source>
        <dbReference type="Pfam" id="PF13231"/>
    </source>
</evidence>
<gene>
    <name evidence="10" type="ORF">CA267_012175</name>
</gene>
<dbReference type="PANTHER" id="PTHR33908:SF3">
    <property type="entry name" value="UNDECAPRENYL PHOSPHATE-ALPHA-4-AMINO-4-DEOXY-L-ARABINOSE ARABINOSYL TRANSFERASE"/>
    <property type="match status" value="1"/>
</dbReference>
<evidence type="ECO:0000256" key="8">
    <source>
        <dbReference type="SAM" id="Phobius"/>
    </source>
</evidence>
<proteinExistence type="predicted"/>
<dbReference type="PANTHER" id="PTHR33908">
    <property type="entry name" value="MANNOSYLTRANSFERASE YKCB-RELATED"/>
    <property type="match status" value="1"/>
</dbReference>
<feature type="transmembrane region" description="Helical" evidence="8">
    <location>
        <begin position="74"/>
        <end position="107"/>
    </location>
</feature>
<dbReference type="KEGG" id="apel:CA267_012175"/>
<dbReference type="Pfam" id="PF13231">
    <property type="entry name" value="PMT_2"/>
    <property type="match status" value="1"/>
</dbReference>
<dbReference type="InterPro" id="IPR050297">
    <property type="entry name" value="LipidA_mod_glycosyltrf_83"/>
</dbReference>
<evidence type="ECO:0000256" key="7">
    <source>
        <dbReference type="ARBA" id="ARBA00023136"/>
    </source>
</evidence>
<feature type="transmembrane region" description="Helical" evidence="8">
    <location>
        <begin position="426"/>
        <end position="447"/>
    </location>
</feature>
<dbReference type="OrthoDB" id="9775035at2"/>
<accession>A0A6M4ME75</accession>
<feature type="transmembrane region" description="Helical" evidence="8">
    <location>
        <begin position="12"/>
        <end position="32"/>
    </location>
</feature>
<comment type="subcellular location">
    <subcellularLocation>
        <location evidence="1">Cell membrane</location>
        <topology evidence="1">Multi-pass membrane protein</topology>
    </subcellularLocation>
</comment>
<name>A0A6M4ME75_9ALTE</name>
<keyword evidence="5 8" id="KW-0812">Transmembrane</keyword>
<evidence type="ECO:0000256" key="4">
    <source>
        <dbReference type="ARBA" id="ARBA00022679"/>
    </source>
</evidence>
<dbReference type="GO" id="GO:0009103">
    <property type="term" value="P:lipopolysaccharide biosynthetic process"/>
    <property type="evidence" value="ECO:0007669"/>
    <property type="project" value="TreeGrafter"/>
</dbReference>
<feature type="transmembrane region" description="Helical" evidence="8">
    <location>
        <begin position="335"/>
        <end position="353"/>
    </location>
</feature>
<sequence length="572" mass="66415">MNIFDNKKQLYDVYTISLFTLAIGLIFLGLGLRDPWPADEPRFAQIAKEMVETGNWFFPTRAGEYYPDKPPVFMWAIAFFFVLTGSIKMAFLLPSALSALLTLFLVYDLGKRFWGRKEALVATATLLFCLQFLLQAKSAQIDAMVTCWITISCYGLLRFLLLERRWCWYYLAFFFMGIGVITKGVGFLPVFMLIPYYFYQKIHLQTGNQEKESYVVVRWLAGPIIMLVAIALWFLPMLLMVHYSQDVALIHYRDNILFKQTVTRYADSWHHIKPFWYYIVEVIPVFWLPVSLALPWLIPYWYRAIKERDGRIILPLAWIVLLVFFFSLSPGKRGVYVFPALPMLALICAPYFITLARRRHFTWLLWSLVFILSSALLFLGVAGIAKADFAMKLGNKFTISPWLLFFTIGMLGVIITTFTIRQRRWLVWPLFISMLWGGYSIWGYTLLNEIKTPKTIFQKIDAVVGEQEATIALVDFSEQFVLFSPYPVVHFGYHTASDSQIRAAYAWLKDVSTDRYVLIDESHLTDICFDQSKVIQVGYAHRTNWVLLSGKAMKAVCPLPDKDIETFMYRSH</sequence>
<feature type="transmembrane region" description="Helical" evidence="8">
    <location>
        <begin position="397"/>
        <end position="420"/>
    </location>
</feature>
<feature type="transmembrane region" description="Helical" evidence="8">
    <location>
        <begin position="143"/>
        <end position="161"/>
    </location>
</feature>
<keyword evidence="2" id="KW-1003">Cell membrane</keyword>
<evidence type="ECO:0000313" key="11">
    <source>
        <dbReference type="Proteomes" id="UP000219285"/>
    </source>
</evidence>
<feature type="transmembrane region" description="Helical" evidence="8">
    <location>
        <begin position="275"/>
        <end position="298"/>
    </location>
</feature>
<evidence type="ECO:0000256" key="1">
    <source>
        <dbReference type="ARBA" id="ARBA00004651"/>
    </source>
</evidence>
<evidence type="ECO:0000256" key="5">
    <source>
        <dbReference type="ARBA" id="ARBA00022692"/>
    </source>
</evidence>
<keyword evidence="6 8" id="KW-1133">Transmembrane helix</keyword>
<feature type="transmembrane region" description="Helical" evidence="8">
    <location>
        <begin position="219"/>
        <end position="243"/>
    </location>
</feature>
<feature type="transmembrane region" description="Helical" evidence="8">
    <location>
        <begin position="168"/>
        <end position="199"/>
    </location>
</feature>
<dbReference type="RefSeq" id="WP_075607228.1">
    <property type="nucleotide sequence ID" value="NZ_CP052766.1"/>
</dbReference>
<feature type="transmembrane region" description="Helical" evidence="8">
    <location>
        <begin position="365"/>
        <end position="385"/>
    </location>
</feature>
<dbReference type="EMBL" id="CP052766">
    <property type="protein sequence ID" value="QJR81484.1"/>
    <property type="molecule type" value="Genomic_DNA"/>
</dbReference>
<keyword evidence="4 10" id="KW-0808">Transferase</keyword>
<keyword evidence="3" id="KW-0328">Glycosyltransferase</keyword>
<dbReference type="Proteomes" id="UP000219285">
    <property type="component" value="Chromosome"/>
</dbReference>
<keyword evidence="11" id="KW-1185">Reference proteome</keyword>
<dbReference type="GO" id="GO:0005886">
    <property type="term" value="C:plasma membrane"/>
    <property type="evidence" value="ECO:0007669"/>
    <property type="project" value="UniProtKB-SubCell"/>
</dbReference>
<organism evidence="10 11">
    <name type="scientific">Alteromonas pelagimontana</name>
    <dbReference type="NCBI Taxonomy" id="1858656"/>
    <lineage>
        <taxon>Bacteria</taxon>
        <taxon>Pseudomonadati</taxon>
        <taxon>Pseudomonadota</taxon>
        <taxon>Gammaproteobacteria</taxon>
        <taxon>Alteromonadales</taxon>
        <taxon>Alteromonadaceae</taxon>
        <taxon>Alteromonas/Salinimonas group</taxon>
        <taxon>Alteromonas</taxon>
    </lineage>
</organism>
<reference evidence="11" key="1">
    <citation type="submission" date="2014-12" db="EMBL/GenBank/DDBJ databases">
        <title>Complete genome sequence of a multi-drug resistant Klebsiella pneumoniae.</title>
        <authorList>
            <person name="Hua X."/>
            <person name="Chen Q."/>
            <person name="Li X."/>
            <person name="Feng Y."/>
            <person name="Ruan Z."/>
            <person name="Yu Y."/>
        </authorList>
    </citation>
    <scope>NUCLEOTIDE SEQUENCE [LARGE SCALE GENOMIC DNA]</scope>
    <source>
        <strain evidence="11">5.12</strain>
    </source>
</reference>
<evidence type="ECO:0000256" key="6">
    <source>
        <dbReference type="ARBA" id="ARBA00022989"/>
    </source>
</evidence>
<feature type="transmembrane region" description="Helical" evidence="8">
    <location>
        <begin position="310"/>
        <end position="328"/>
    </location>
</feature>
<reference evidence="10 11" key="2">
    <citation type="submission" date="2020-04" db="EMBL/GenBank/DDBJ databases">
        <title>Complete genome sequence of Alteromonas pelagimontana 5.12T.</title>
        <authorList>
            <person name="Sinha R.K."/>
            <person name="Krishnan K.P."/>
            <person name="Kurian J.P."/>
        </authorList>
    </citation>
    <scope>NUCLEOTIDE SEQUENCE [LARGE SCALE GENOMIC DNA]</scope>
    <source>
        <strain evidence="10 11">5.12</strain>
    </source>
</reference>
<evidence type="ECO:0000256" key="3">
    <source>
        <dbReference type="ARBA" id="ARBA00022676"/>
    </source>
</evidence>
<feature type="domain" description="Glycosyltransferase RgtA/B/C/D-like" evidence="9">
    <location>
        <begin position="68"/>
        <end position="201"/>
    </location>
</feature>
<evidence type="ECO:0000313" key="10">
    <source>
        <dbReference type="EMBL" id="QJR81484.1"/>
    </source>
</evidence>
<protein>
    <submittedName>
        <fullName evidence="10">Glycosyltransferase family 39 protein</fullName>
    </submittedName>
</protein>
<dbReference type="AlphaFoldDB" id="A0A6M4ME75"/>
<dbReference type="GO" id="GO:0010041">
    <property type="term" value="P:response to iron(III) ion"/>
    <property type="evidence" value="ECO:0007669"/>
    <property type="project" value="TreeGrafter"/>
</dbReference>
<dbReference type="GO" id="GO:0016763">
    <property type="term" value="F:pentosyltransferase activity"/>
    <property type="evidence" value="ECO:0007669"/>
    <property type="project" value="TreeGrafter"/>
</dbReference>
<keyword evidence="7 8" id="KW-0472">Membrane</keyword>